<protein>
    <submittedName>
        <fullName evidence="1">Uncharacterized protein</fullName>
    </submittedName>
</protein>
<dbReference type="KEGG" id="otm:OSB_18560"/>
<sequence>MKVRVPTPKASVAMATDESNKLYAPSASRNAGVLCDVVALVAPKNGDALEIASGTGQHIVAFAAAIPAVQWHPSEVEATRLRSIEAYVHDSELSNISAPITLNATQVGWGETIAPKGLIILANLLHLISEIEAATVLQEGARALAPSGHFCIYGPFKRDGEFTSDGDERFDSDIRAADSEVGYKDDAWIKRTAQNAGLDFMDAHEMPANNLALIFRKS</sequence>
<proteinExistence type="predicted"/>
<reference evidence="1 2" key="1">
    <citation type="journal article" date="2015" name="Genome Announc.">
        <title>Closed Genome Sequence of Octadecabacter temperatus SB1, the First Mesophilic Species of the Genus Octadecabacter.</title>
        <authorList>
            <person name="Voget S."/>
            <person name="Billerbeck S."/>
            <person name="Simon M."/>
            <person name="Daniel R."/>
        </authorList>
    </citation>
    <scope>NUCLEOTIDE SEQUENCE [LARGE SCALE GENOMIC DNA]</scope>
    <source>
        <strain evidence="1 2">SB1</strain>
    </source>
</reference>
<dbReference type="PANTHER" id="PTHR20974:SF0">
    <property type="entry name" value="UPF0585 PROTEIN CG18661"/>
    <property type="match status" value="1"/>
</dbReference>
<dbReference type="STRING" id="1458307.OSB_18560"/>
<evidence type="ECO:0000313" key="1">
    <source>
        <dbReference type="EMBL" id="AKS46397.1"/>
    </source>
</evidence>
<dbReference type="Gene3D" id="3.40.50.150">
    <property type="entry name" value="Vaccinia Virus protein VP39"/>
    <property type="match status" value="1"/>
</dbReference>
<dbReference type="InterPro" id="IPR010342">
    <property type="entry name" value="DUF938"/>
</dbReference>
<dbReference type="InterPro" id="IPR029063">
    <property type="entry name" value="SAM-dependent_MTases_sf"/>
</dbReference>
<dbReference type="PANTHER" id="PTHR20974">
    <property type="entry name" value="UPF0585 PROTEIN CG18661"/>
    <property type="match status" value="1"/>
</dbReference>
<evidence type="ECO:0000313" key="2">
    <source>
        <dbReference type="Proteomes" id="UP000067444"/>
    </source>
</evidence>
<dbReference type="AlphaFoldDB" id="A0A0K0Y6C5"/>
<dbReference type="OrthoDB" id="5525831at2"/>
<dbReference type="Pfam" id="PF06080">
    <property type="entry name" value="DUF938"/>
    <property type="match status" value="1"/>
</dbReference>
<dbReference type="SUPFAM" id="SSF53335">
    <property type="entry name" value="S-adenosyl-L-methionine-dependent methyltransferases"/>
    <property type="match status" value="1"/>
</dbReference>
<accession>A0A0K0Y6C5</accession>
<dbReference type="Proteomes" id="UP000067444">
    <property type="component" value="Chromosome"/>
</dbReference>
<organism evidence="1 2">
    <name type="scientific">Octadecabacter temperatus</name>
    <dbReference type="NCBI Taxonomy" id="1458307"/>
    <lineage>
        <taxon>Bacteria</taxon>
        <taxon>Pseudomonadati</taxon>
        <taxon>Pseudomonadota</taxon>
        <taxon>Alphaproteobacteria</taxon>
        <taxon>Rhodobacterales</taxon>
        <taxon>Roseobacteraceae</taxon>
        <taxon>Octadecabacter</taxon>
    </lineage>
</organism>
<keyword evidence="2" id="KW-1185">Reference proteome</keyword>
<gene>
    <name evidence="1" type="ORF">OSB_18560</name>
</gene>
<name>A0A0K0Y6C5_9RHOB</name>
<dbReference type="EMBL" id="CP012160">
    <property type="protein sequence ID" value="AKS46397.1"/>
    <property type="molecule type" value="Genomic_DNA"/>
</dbReference>